<reference evidence="4" key="1">
    <citation type="journal article" date="2019" name="Int. J. Syst. Evol. Microbiol.">
        <title>The Global Catalogue of Microorganisms (GCM) 10K type strain sequencing project: providing services to taxonomists for standard genome sequencing and annotation.</title>
        <authorList>
            <consortium name="The Broad Institute Genomics Platform"/>
            <consortium name="The Broad Institute Genome Sequencing Center for Infectious Disease"/>
            <person name="Wu L."/>
            <person name="Ma J."/>
        </authorList>
    </citation>
    <scope>NUCLEOTIDE SEQUENCE [LARGE SCALE GENOMIC DNA]</scope>
    <source>
        <strain evidence="4">KCTC 12907</strain>
    </source>
</reference>
<dbReference type="InterPro" id="IPR011330">
    <property type="entry name" value="Glyco_hydro/deAcase_b/a-brl"/>
</dbReference>
<evidence type="ECO:0000313" key="4">
    <source>
        <dbReference type="Proteomes" id="UP001596378"/>
    </source>
</evidence>
<dbReference type="InterPro" id="IPR051398">
    <property type="entry name" value="Polysacch_Deacetylase"/>
</dbReference>
<dbReference type="Pfam" id="PF01522">
    <property type="entry name" value="Polysacc_deac_1"/>
    <property type="match status" value="1"/>
</dbReference>
<dbReference type="Proteomes" id="UP001596378">
    <property type="component" value="Unassembled WGS sequence"/>
</dbReference>
<dbReference type="SUPFAM" id="SSF88713">
    <property type="entry name" value="Glycoside hydrolase/deacetylase"/>
    <property type="match status" value="1"/>
</dbReference>
<evidence type="ECO:0000313" key="3">
    <source>
        <dbReference type="EMBL" id="MFC7153270.1"/>
    </source>
</evidence>
<dbReference type="PANTHER" id="PTHR34216">
    <property type="match status" value="1"/>
</dbReference>
<evidence type="ECO:0000256" key="1">
    <source>
        <dbReference type="ARBA" id="ARBA00022729"/>
    </source>
</evidence>
<sequence length="268" mass="31294">MRTKRDLPTNSLLLTFDDGYIDHYLNVFPILMANKIRGLFAVPGKPLTENKVLAVNKIHFILAIVGEDRKQDLLATVYKLLNRYRGTEFDFPSNEELYDKLAIANRFDDKDIIFIKRLLQMELPEWVRDRIIDDLFRIYIPISEGAFSRELYMNFEQIRLMKRSGMDFAVHGYEHYWLGKLTQREMKKDINKSLETLEGIVDSNDWTMVFPYGSYNPEVLAYISDKGCKLGFTTEVRVADLQADTPLVLPRLDTTDFPPQSENYLEIT</sequence>
<comment type="caution">
    <text evidence="3">The sequence shown here is derived from an EMBL/GenBank/DDBJ whole genome shotgun (WGS) entry which is preliminary data.</text>
</comment>
<dbReference type="PANTHER" id="PTHR34216:SF7">
    <property type="entry name" value="POLY-BETA-1,6-N-ACETYL-D-GLUCOSAMINE N-DEACETYLASE"/>
    <property type="match status" value="1"/>
</dbReference>
<accession>A0ABW2FMC1</accession>
<evidence type="ECO:0000259" key="2">
    <source>
        <dbReference type="PROSITE" id="PS51677"/>
    </source>
</evidence>
<dbReference type="RefSeq" id="WP_378048983.1">
    <property type="nucleotide sequence ID" value="NZ_JBHMDN010000019.1"/>
</dbReference>
<keyword evidence="4" id="KW-1185">Reference proteome</keyword>
<dbReference type="InterPro" id="IPR002509">
    <property type="entry name" value="NODB_dom"/>
</dbReference>
<keyword evidence="1" id="KW-0732">Signal</keyword>
<dbReference type="EMBL" id="JBHTAI010000032">
    <property type="protein sequence ID" value="MFC7153270.1"/>
    <property type="molecule type" value="Genomic_DNA"/>
</dbReference>
<name>A0ABW2FMC1_9BACL</name>
<dbReference type="CDD" id="cd10971">
    <property type="entry name" value="CE4_DAC_u2_5s"/>
    <property type="match status" value="1"/>
</dbReference>
<protein>
    <submittedName>
        <fullName evidence="3">Polysaccharide deacetylase family protein</fullName>
    </submittedName>
</protein>
<dbReference type="PROSITE" id="PS51677">
    <property type="entry name" value="NODB"/>
    <property type="match status" value="1"/>
</dbReference>
<feature type="domain" description="NodB homology" evidence="2">
    <location>
        <begin position="10"/>
        <end position="268"/>
    </location>
</feature>
<proteinExistence type="predicted"/>
<gene>
    <name evidence="3" type="ORF">ACFQMJ_32505</name>
</gene>
<dbReference type="Gene3D" id="3.20.20.370">
    <property type="entry name" value="Glycoside hydrolase/deacetylase"/>
    <property type="match status" value="1"/>
</dbReference>
<organism evidence="3 4">
    <name type="scientific">Cohnella cellulosilytica</name>
    <dbReference type="NCBI Taxonomy" id="986710"/>
    <lineage>
        <taxon>Bacteria</taxon>
        <taxon>Bacillati</taxon>
        <taxon>Bacillota</taxon>
        <taxon>Bacilli</taxon>
        <taxon>Bacillales</taxon>
        <taxon>Paenibacillaceae</taxon>
        <taxon>Cohnella</taxon>
    </lineage>
</organism>